<sequence>MKKITGRRVFEDENYLVLWSKFLGLDIPLLGSVFVQLKETGAVTRATFREKNYVLALIGEITRLGPTDMGEQLESVFEEFAGAVFARGFLRWRLFFSEMSPAAHALEFVAEDRTH</sequence>
<organism evidence="1 2">
    <name type="scientific">Dyella soli</name>
    <dbReference type="NCBI Taxonomy" id="522319"/>
    <lineage>
        <taxon>Bacteria</taxon>
        <taxon>Pseudomonadati</taxon>
        <taxon>Pseudomonadota</taxon>
        <taxon>Gammaproteobacteria</taxon>
        <taxon>Lysobacterales</taxon>
        <taxon>Rhodanobacteraceae</taxon>
        <taxon>Dyella</taxon>
    </lineage>
</organism>
<evidence type="ECO:0000313" key="2">
    <source>
        <dbReference type="Proteomes" id="UP000291822"/>
    </source>
</evidence>
<keyword evidence="2" id="KW-1185">Reference proteome</keyword>
<protein>
    <submittedName>
        <fullName evidence="1">Uncharacterized protein</fullName>
    </submittedName>
</protein>
<gene>
    <name evidence="1" type="ORF">EZM97_07510</name>
</gene>
<proteinExistence type="predicted"/>
<dbReference type="AlphaFoldDB" id="A0A4V6NA21"/>
<accession>A0A4V6NA21</accession>
<evidence type="ECO:0000313" key="1">
    <source>
        <dbReference type="EMBL" id="TCI13137.1"/>
    </source>
</evidence>
<dbReference type="RefSeq" id="WP_131150080.1">
    <property type="nucleotide sequence ID" value="NZ_SJTG01000001.1"/>
</dbReference>
<comment type="caution">
    <text evidence="1">The sequence shown here is derived from an EMBL/GenBank/DDBJ whole genome shotgun (WGS) entry which is preliminary data.</text>
</comment>
<name>A0A4V6NA21_9GAMM</name>
<dbReference type="EMBL" id="SJTG01000001">
    <property type="protein sequence ID" value="TCI13137.1"/>
    <property type="molecule type" value="Genomic_DNA"/>
</dbReference>
<dbReference type="Proteomes" id="UP000291822">
    <property type="component" value="Unassembled WGS sequence"/>
</dbReference>
<reference evidence="1 2" key="1">
    <citation type="submission" date="2019-02" db="EMBL/GenBank/DDBJ databases">
        <title>Dyella amyloliquefaciens sp. nov., isolated from forest soil.</title>
        <authorList>
            <person name="Gao Z.-H."/>
            <person name="Qiu L.-H."/>
        </authorList>
    </citation>
    <scope>NUCLEOTIDE SEQUENCE [LARGE SCALE GENOMIC DNA]</scope>
    <source>
        <strain evidence="1 2">KACC 12747</strain>
    </source>
</reference>